<reference evidence="3" key="1">
    <citation type="journal article" date="2017" name="Genome Biol.">
        <title>Comparative genomics reveals high biological diversity and specific adaptations in the industrially and medically important fungal genus Aspergillus.</title>
        <authorList>
            <person name="de Vries R.P."/>
            <person name="Riley R."/>
            <person name="Wiebenga A."/>
            <person name="Aguilar-Osorio G."/>
            <person name="Amillis S."/>
            <person name="Uchima C.A."/>
            <person name="Anderluh G."/>
            <person name="Asadollahi M."/>
            <person name="Askin M."/>
            <person name="Barry K."/>
            <person name="Battaglia E."/>
            <person name="Bayram O."/>
            <person name="Benocci T."/>
            <person name="Braus-Stromeyer S.A."/>
            <person name="Caldana C."/>
            <person name="Canovas D."/>
            <person name="Cerqueira G.C."/>
            <person name="Chen F."/>
            <person name="Chen W."/>
            <person name="Choi C."/>
            <person name="Clum A."/>
            <person name="Dos Santos R.A."/>
            <person name="Damasio A.R."/>
            <person name="Diallinas G."/>
            <person name="Emri T."/>
            <person name="Fekete E."/>
            <person name="Flipphi M."/>
            <person name="Freyberg S."/>
            <person name="Gallo A."/>
            <person name="Gournas C."/>
            <person name="Habgood R."/>
            <person name="Hainaut M."/>
            <person name="Harispe M.L."/>
            <person name="Henrissat B."/>
            <person name="Hilden K.S."/>
            <person name="Hope R."/>
            <person name="Hossain A."/>
            <person name="Karabika E."/>
            <person name="Karaffa L."/>
            <person name="Karanyi Z."/>
            <person name="Krasevec N."/>
            <person name="Kuo A."/>
            <person name="Kusch H."/>
            <person name="LaButti K."/>
            <person name="Lagendijk E.L."/>
            <person name="Lapidus A."/>
            <person name="Levasseur A."/>
            <person name="Lindquist E."/>
            <person name="Lipzen A."/>
            <person name="Logrieco A.F."/>
            <person name="MacCabe A."/>
            <person name="Maekelae M.R."/>
            <person name="Malavazi I."/>
            <person name="Melin P."/>
            <person name="Meyer V."/>
            <person name="Mielnichuk N."/>
            <person name="Miskei M."/>
            <person name="Molnar A.P."/>
            <person name="Mule G."/>
            <person name="Ngan C.Y."/>
            <person name="Orejas M."/>
            <person name="Orosz E."/>
            <person name="Ouedraogo J.P."/>
            <person name="Overkamp K.M."/>
            <person name="Park H.-S."/>
            <person name="Perrone G."/>
            <person name="Piumi F."/>
            <person name="Punt P.J."/>
            <person name="Ram A.F."/>
            <person name="Ramon A."/>
            <person name="Rauscher S."/>
            <person name="Record E."/>
            <person name="Riano-Pachon D.M."/>
            <person name="Robert V."/>
            <person name="Roehrig J."/>
            <person name="Ruller R."/>
            <person name="Salamov A."/>
            <person name="Salih N.S."/>
            <person name="Samson R.A."/>
            <person name="Sandor E."/>
            <person name="Sanguinetti M."/>
            <person name="Schuetze T."/>
            <person name="Sepcic K."/>
            <person name="Shelest E."/>
            <person name="Sherlock G."/>
            <person name="Sophianopoulou V."/>
            <person name="Squina F.M."/>
            <person name="Sun H."/>
            <person name="Susca A."/>
            <person name="Todd R.B."/>
            <person name="Tsang A."/>
            <person name="Unkles S.E."/>
            <person name="van de Wiele N."/>
            <person name="van Rossen-Uffink D."/>
            <person name="Oliveira J.V."/>
            <person name="Vesth T.C."/>
            <person name="Visser J."/>
            <person name="Yu J.-H."/>
            <person name="Zhou M."/>
            <person name="Andersen M.R."/>
            <person name="Archer D.B."/>
            <person name="Baker S.E."/>
            <person name="Benoit I."/>
            <person name="Brakhage A.A."/>
            <person name="Braus G.H."/>
            <person name="Fischer R."/>
            <person name="Frisvad J.C."/>
            <person name="Goldman G.H."/>
            <person name="Houbraken J."/>
            <person name="Oakley B."/>
            <person name="Pocsi I."/>
            <person name="Scazzocchio C."/>
            <person name="Seiboth B."/>
            <person name="vanKuyk P.A."/>
            <person name="Wortman J."/>
            <person name="Dyer P.S."/>
            <person name="Grigoriev I.V."/>
        </authorList>
    </citation>
    <scope>NUCLEOTIDE SEQUENCE [LARGE SCALE GENOMIC DNA]</scope>
    <source>
        <strain evidence="3">CBS 506.65</strain>
    </source>
</reference>
<evidence type="ECO:0000313" key="2">
    <source>
        <dbReference type="EMBL" id="OJJ48021.1"/>
    </source>
</evidence>
<dbReference type="Proteomes" id="UP000184188">
    <property type="component" value="Unassembled WGS sequence"/>
</dbReference>
<dbReference type="OrthoDB" id="1577640at2759"/>
<name>A0A1L9SLQ3_9EURO</name>
<dbReference type="RefSeq" id="XP_022582531.1">
    <property type="nucleotide sequence ID" value="XM_022729143.1"/>
</dbReference>
<feature type="region of interest" description="Disordered" evidence="1">
    <location>
        <begin position="1"/>
        <end position="33"/>
    </location>
</feature>
<evidence type="ECO:0000313" key="3">
    <source>
        <dbReference type="Proteomes" id="UP000184188"/>
    </source>
</evidence>
<protein>
    <submittedName>
        <fullName evidence="2">Uncharacterized protein</fullName>
    </submittedName>
</protein>
<evidence type="ECO:0000256" key="1">
    <source>
        <dbReference type="SAM" id="MobiDB-lite"/>
    </source>
</evidence>
<dbReference type="STRING" id="1073090.A0A1L9SLQ3"/>
<dbReference type="EMBL" id="KV878340">
    <property type="protein sequence ID" value="OJJ48021.1"/>
    <property type="molecule type" value="Genomic_DNA"/>
</dbReference>
<dbReference type="GeneID" id="34615607"/>
<sequence>MQELFAHTRDVRTTRSRSPDYRESSHGGIPGDPVYSEVREKPGLKCTLQWELPALVEHVSDVEKYLLSASTLTQERDRVEWCTCKSYIQRFSGGEAFLTKVVKALMTDDWIYCDDELVIEVENDFVSLVLDSKRPDLEEMLLWLCLTFRPPKNGTVSTSAAIWINGQWELRTLEEMVTSVTTGSCWTGLFESAIIATLPSNRFSSSHWLTVDFDEMVSLAAVEYSMAVDSGCILMGYSTALVPMKINEANEVIWHLEVNEKYSQFGLSQFRLLQLKALTRHWLSECTLEALQSRKALIGWCPEARILLGTDQINAATTKWSDAKSKRTSWRWNGINLQLVAQSAAPLQVGGQVGVSFDRTINTLKFNPARNYQKCLVNATVEQTVLYDVAEKRAWLVPLICVYHHMLFVYLESVHPDARAQAADSLHTDPSADGAAASLAILQGKGSYVIQGEDDDTLTVRELIMGFSTNIAKTSPRRGSSLEIYGYELMDIVMDSPSTELKRKTLRMEGLSWAPLLEFVNCLFCSGLGDAIVGMRAVIPDSPCNRLPCGYDWMAASVRSMQSMRRKQLPVEHSILILLHRLSTKRFKWVLSGVPFETCSHEATSEVTCWTSNAVCLQDLKSHISPNGGEEQEEISSSDGAIIFGRWGAAPPRQAIPTKTGLEYMALRPKVGRIKIIDTWK</sequence>
<proteinExistence type="predicted"/>
<dbReference type="AlphaFoldDB" id="A0A1L9SLQ3"/>
<dbReference type="VEuPathDB" id="FungiDB:ASPZODRAFT_63364"/>
<accession>A0A1L9SLQ3</accession>
<feature type="compositionally biased region" description="Basic and acidic residues" evidence="1">
    <location>
        <begin position="1"/>
        <end position="25"/>
    </location>
</feature>
<organism evidence="2 3">
    <name type="scientific">Penicilliopsis zonata CBS 506.65</name>
    <dbReference type="NCBI Taxonomy" id="1073090"/>
    <lineage>
        <taxon>Eukaryota</taxon>
        <taxon>Fungi</taxon>
        <taxon>Dikarya</taxon>
        <taxon>Ascomycota</taxon>
        <taxon>Pezizomycotina</taxon>
        <taxon>Eurotiomycetes</taxon>
        <taxon>Eurotiomycetidae</taxon>
        <taxon>Eurotiales</taxon>
        <taxon>Aspergillaceae</taxon>
        <taxon>Penicilliopsis</taxon>
    </lineage>
</organism>
<keyword evidence="3" id="KW-1185">Reference proteome</keyword>
<gene>
    <name evidence="2" type="ORF">ASPZODRAFT_63364</name>
</gene>